<dbReference type="EMBL" id="SGXC01000002">
    <property type="protein sequence ID" value="RZS80606.1"/>
    <property type="molecule type" value="Genomic_DNA"/>
</dbReference>
<dbReference type="AlphaFoldDB" id="A0A4Q7NCB0"/>
<accession>A0A4Q7NCB0</accession>
<sequence>MSRVKLPQPIAFAFLAECGNVAYTGNLEGPYKRLREISMGGRRGASLDLISTEQAQAYADARVREALNAAADAIAYNAAACQDRLTEQLLRANEQAVRLLIPSANQINSFGPTPASKTEGA</sequence>
<protein>
    <submittedName>
        <fullName evidence="1">Uncharacterized protein</fullName>
    </submittedName>
</protein>
<dbReference type="Proteomes" id="UP000292445">
    <property type="component" value="Unassembled WGS sequence"/>
</dbReference>
<organism evidence="1 2">
    <name type="scientific">Pigmentiphaga kullae</name>
    <dbReference type="NCBI Taxonomy" id="151784"/>
    <lineage>
        <taxon>Bacteria</taxon>
        <taxon>Pseudomonadati</taxon>
        <taxon>Pseudomonadota</taxon>
        <taxon>Betaproteobacteria</taxon>
        <taxon>Burkholderiales</taxon>
        <taxon>Alcaligenaceae</taxon>
        <taxon>Pigmentiphaga</taxon>
    </lineage>
</organism>
<keyword evidence="2" id="KW-1185">Reference proteome</keyword>
<reference evidence="1 2" key="1">
    <citation type="submission" date="2019-02" db="EMBL/GenBank/DDBJ databases">
        <title>Genomic Encyclopedia of Type Strains, Phase IV (KMG-IV): sequencing the most valuable type-strain genomes for metagenomic binning, comparative biology and taxonomic classification.</title>
        <authorList>
            <person name="Goeker M."/>
        </authorList>
    </citation>
    <scope>NUCLEOTIDE SEQUENCE [LARGE SCALE GENOMIC DNA]</scope>
    <source>
        <strain evidence="1 2">K24</strain>
    </source>
</reference>
<name>A0A4Q7NCB0_9BURK</name>
<comment type="caution">
    <text evidence="1">The sequence shown here is derived from an EMBL/GenBank/DDBJ whole genome shotgun (WGS) entry which is preliminary data.</text>
</comment>
<evidence type="ECO:0000313" key="2">
    <source>
        <dbReference type="Proteomes" id="UP000292445"/>
    </source>
</evidence>
<gene>
    <name evidence="1" type="ORF">EV675_3218</name>
</gene>
<evidence type="ECO:0000313" key="1">
    <source>
        <dbReference type="EMBL" id="RZS80606.1"/>
    </source>
</evidence>
<proteinExistence type="predicted"/>